<dbReference type="PANTHER" id="PTHR11102">
    <property type="entry name" value="SEL-1-LIKE PROTEIN"/>
    <property type="match status" value="1"/>
</dbReference>
<gene>
    <name evidence="1" type="ORF">IHV77_07730</name>
</gene>
<dbReference type="SMART" id="SM00671">
    <property type="entry name" value="SEL1"/>
    <property type="match status" value="2"/>
</dbReference>
<reference evidence="1 2" key="1">
    <citation type="submission" date="2020-10" db="EMBL/GenBank/DDBJ databases">
        <title>Genome Sequencing of Rodentibacter spp. strain DSM111151.</title>
        <authorList>
            <person name="Benga L."/>
            <person name="Lautwein T."/>
        </authorList>
    </citation>
    <scope>NUCLEOTIDE SEQUENCE [LARGE SCALE GENOMIC DNA]</scope>
    <source>
        <strain evidence="1 2">DSM 111151</strain>
    </source>
</reference>
<dbReference type="InterPro" id="IPR050767">
    <property type="entry name" value="Sel1_AlgK"/>
</dbReference>
<keyword evidence="2" id="KW-1185">Reference proteome</keyword>
<dbReference type="SUPFAM" id="SSF81901">
    <property type="entry name" value="HCP-like"/>
    <property type="match status" value="1"/>
</dbReference>
<dbReference type="Pfam" id="PF08238">
    <property type="entry name" value="Sel1"/>
    <property type="match status" value="3"/>
</dbReference>
<dbReference type="Gene3D" id="1.25.40.10">
    <property type="entry name" value="Tetratricopeptide repeat domain"/>
    <property type="match status" value="1"/>
</dbReference>
<dbReference type="PANTHER" id="PTHR11102:SF160">
    <property type="entry name" value="ERAD-ASSOCIATED E3 UBIQUITIN-PROTEIN LIGASE COMPONENT HRD3"/>
    <property type="match status" value="1"/>
</dbReference>
<dbReference type="InterPro" id="IPR006597">
    <property type="entry name" value="Sel1-like"/>
</dbReference>
<evidence type="ECO:0000313" key="1">
    <source>
        <dbReference type="EMBL" id="QPB43699.1"/>
    </source>
</evidence>
<accession>A0ABX6V0Y0</accession>
<proteinExistence type="predicted"/>
<evidence type="ECO:0000313" key="2">
    <source>
        <dbReference type="Proteomes" id="UP000663069"/>
    </source>
</evidence>
<organism evidence="1 2">
    <name type="scientific">Rodentibacter haemolyticus</name>
    <dbReference type="NCBI Taxonomy" id="2778911"/>
    <lineage>
        <taxon>Bacteria</taxon>
        <taxon>Pseudomonadati</taxon>
        <taxon>Pseudomonadota</taxon>
        <taxon>Gammaproteobacteria</taxon>
        <taxon>Pasteurellales</taxon>
        <taxon>Pasteurellaceae</taxon>
        <taxon>Rodentibacter</taxon>
    </lineage>
</organism>
<dbReference type="EMBL" id="CP063056">
    <property type="protein sequence ID" value="QPB43699.1"/>
    <property type="molecule type" value="Genomic_DNA"/>
</dbReference>
<dbReference type="InterPro" id="IPR011990">
    <property type="entry name" value="TPR-like_helical_dom_sf"/>
</dbReference>
<protein>
    <submittedName>
        <fullName evidence="1">Sel1 repeat family protein</fullName>
    </submittedName>
</protein>
<sequence>MHAQAELANFYQNKQDYANTFRWAKKLAEQGVAQAQFNLGLMYANGQGVKQDDTQAVYWYQKAAEQGVADAQVNLGLMYEKESRLD</sequence>
<dbReference type="Proteomes" id="UP000663069">
    <property type="component" value="Chromosome"/>
</dbReference>
<name>A0ABX6V0Y0_9PAST</name>